<dbReference type="InterPro" id="IPR036291">
    <property type="entry name" value="NAD(P)-bd_dom_sf"/>
</dbReference>
<dbReference type="AlphaFoldDB" id="A0A1B9PRS3"/>
<evidence type="ECO:0000256" key="6">
    <source>
        <dbReference type="RuleBase" id="RU361277"/>
    </source>
</evidence>
<evidence type="ECO:0000256" key="5">
    <source>
        <dbReference type="ARBA" id="ARBA00023002"/>
    </source>
</evidence>
<dbReference type="InterPro" id="IPR020843">
    <property type="entry name" value="ER"/>
</dbReference>
<sequence>MKAYVFDGKDNAKLEERPIPTIEKQSDVIVRIEKTTICGTDLHILRNNVATFKPGTIMGHEGVGIVEECGELASKFKPGDRVIVSCITSCGSCKMCQVSKFGQCLDGGWLLGNEIDGCQAEYVRVPYGDTSLHLVPEDIDTDSLVLLSDIFPTGYEVGVLDGQVQPGCSVAVIGCGPVGLAALMTSKFFTPSEIYAIDTNPHRLQVAKELGATHAIDNSDGSAVQQILDMTDDVGVDVVIEAIGIPAGWDMSQKLVCPGGNIAVLGVHGKSATINLEDMWKRNFTMTAGMVHTNTTPMLVKQIRAGYLEPQKLISHQFNLTESEEAYSTFIHASDHKSLKVIISNDCS</sequence>
<dbReference type="Gene3D" id="3.90.180.10">
    <property type="entry name" value="Medium-chain alcohol dehydrogenases, catalytic domain"/>
    <property type="match status" value="1"/>
</dbReference>
<proteinExistence type="inferred from homology"/>
<keyword evidence="5" id="KW-0560">Oxidoreductase</keyword>
<evidence type="ECO:0000259" key="7">
    <source>
        <dbReference type="SMART" id="SM00829"/>
    </source>
</evidence>
<reference evidence="9" key="1">
    <citation type="submission" date="2016-07" db="EMBL/GenBank/DDBJ databases">
        <title>Nontailed viruses are major unrecognized killers of bacteria in the ocean.</title>
        <authorList>
            <person name="Kauffman K."/>
            <person name="Hussain F."/>
            <person name="Yang J."/>
            <person name="Arevalo P."/>
            <person name="Brown J."/>
            <person name="Cutler M."/>
            <person name="Kelly L."/>
            <person name="Polz M.F."/>
        </authorList>
    </citation>
    <scope>NUCLEOTIDE SEQUENCE [LARGE SCALE GENOMIC DNA]</scope>
    <source>
        <strain evidence="9">10N.286.55.C1</strain>
    </source>
</reference>
<dbReference type="Proteomes" id="UP000235778">
    <property type="component" value="Unassembled WGS sequence"/>
</dbReference>
<evidence type="ECO:0000256" key="3">
    <source>
        <dbReference type="ARBA" id="ARBA00022723"/>
    </source>
</evidence>
<comment type="similarity">
    <text evidence="2 6">Belongs to the zinc-containing alcohol dehydrogenase family.</text>
</comment>
<name>A0A1B9PRS3_9VIBR</name>
<gene>
    <name evidence="8" type="ORF">BCV30_19050</name>
</gene>
<dbReference type="InterPro" id="IPR013154">
    <property type="entry name" value="ADH-like_N"/>
</dbReference>
<evidence type="ECO:0000313" key="9">
    <source>
        <dbReference type="Proteomes" id="UP000235778"/>
    </source>
</evidence>
<dbReference type="InterPro" id="IPR002328">
    <property type="entry name" value="ADH_Zn_CS"/>
</dbReference>
<dbReference type="PROSITE" id="PS00059">
    <property type="entry name" value="ADH_ZINC"/>
    <property type="match status" value="1"/>
</dbReference>
<dbReference type="PANTHER" id="PTHR42813">
    <property type="entry name" value="ZINC-TYPE ALCOHOL DEHYDROGENASE-LIKE"/>
    <property type="match status" value="1"/>
</dbReference>
<dbReference type="SUPFAM" id="SSF50129">
    <property type="entry name" value="GroES-like"/>
    <property type="match status" value="1"/>
</dbReference>
<dbReference type="Gene3D" id="3.40.50.720">
    <property type="entry name" value="NAD(P)-binding Rossmann-like Domain"/>
    <property type="match status" value="1"/>
</dbReference>
<accession>A0A1B9PRS3</accession>
<dbReference type="PANTHER" id="PTHR42813:SF4">
    <property type="entry name" value="NADP-DEPENDENT ISOPROPANOL DEHYDROGENASE"/>
    <property type="match status" value="1"/>
</dbReference>
<dbReference type="InterPro" id="IPR013149">
    <property type="entry name" value="ADH-like_C"/>
</dbReference>
<keyword evidence="4 6" id="KW-0862">Zinc</keyword>
<feature type="domain" description="Enoyl reductase (ER)" evidence="7">
    <location>
        <begin position="8"/>
        <end position="343"/>
    </location>
</feature>
<dbReference type="GO" id="GO:0008270">
    <property type="term" value="F:zinc ion binding"/>
    <property type="evidence" value="ECO:0007669"/>
    <property type="project" value="InterPro"/>
</dbReference>
<organism evidence="8 9">
    <name type="scientific">Vibrio lentus</name>
    <dbReference type="NCBI Taxonomy" id="136468"/>
    <lineage>
        <taxon>Bacteria</taxon>
        <taxon>Pseudomonadati</taxon>
        <taxon>Pseudomonadota</taxon>
        <taxon>Gammaproteobacteria</taxon>
        <taxon>Vibrionales</taxon>
        <taxon>Vibrionaceae</taxon>
        <taxon>Vibrio</taxon>
    </lineage>
</organism>
<evidence type="ECO:0000256" key="2">
    <source>
        <dbReference type="ARBA" id="ARBA00008072"/>
    </source>
</evidence>
<evidence type="ECO:0000313" key="8">
    <source>
        <dbReference type="EMBL" id="PME56638.1"/>
    </source>
</evidence>
<comment type="caution">
    <text evidence="8">The sequence shown here is derived from an EMBL/GenBank/DDBJ whole genome shotgun (WGS) entry which is preliminary data.</text>
</comment>
<comment type="cofactor">
    <cofactor evidence="1 6">
        <name>Zn(2+)</name>
        <dbReference type="ChEBI" id="CHEBI:29105"/>
    </cofactor>
</comment>
<evidence type="ECO:0000256" key="4">
    <source>
        <dbReference type="ARBA" id="ARBA00022833"/>
    </source>
</evidence>
<keyword evidence="3 6" id="KW-0479">Metal-binding</keyword>
<evidence type="ECO:0000256" key="1">
    <source>
        <dbReference type="ARBA" id="ARBA00001947"/>
    </source>
</evidence>
<dbReference type="Pfam" id="PF08240">
    <property type="entry name" value="ADH_N"/>
    <property type="match status" value="1"/>
</dbReference>
<dbReference type="InterPro" id="IPR011032">
    <property type="entry name" value="GroES-like_sf"/>
</dbReference>
<dbReference type="Pfam" id="PF00107">
    <property type="entry name" value="ADH_zinc_N"/>
    <property type="match status" value="1"/>
</dbReference>
<dbReference type="GO" id="GO:0016616">
    <property type="term" value="F:oxidoreductase activity, acting on the CH-OH group of donors, NAD or NADP as acceptor"/>
    <property type="evidence" value="ECO:0007669"/>
    <property type="project" value="UniProtKB-ARBA"/>
</dbReference>
<dbReference type="SMART" id="SM00829">
    <property type="entry name" value="PKS_ER"/>
    <property type="match status" value="1"/>
</dbReference>
<dbReference type="EMBL" id="MCSI01000175">
    <property type="protein sequence ID" value="PME56638.1"/>
    <property type="molecule type" value="Genomic_DNA"/>
</dbReference>
<protein>
    <submittedName>
        <fullName evidence="8">Alcohol dehydrogenase</fullName>
    </submittedName>
</protein>
<dbReference type="RefSeq" id="WP_017107494.1">
    <property type="nucleotide sequence ID" value="NZ_MAKA01000348.1"/>
</dbReference>
<dbReference type="SUPFAM" id="SSF51735">
    <property type="entry name" value="NAD(P)-binding Rossmann-fold domains"/>
    <property type="match status" value="1"/>
</dbReference>